<gene>
    <name evidence="2" type="ORF">OS493_026561</name>
</gene>
<sequence length="194" mass="21834">MDIFHLVAILQLAAVTNSSNVAWDTGNFSCEVFTTRLGLLDGELPIGCQKKKLDSYPCDITMLYDSSSTVSNDLIESRTCPHRYTNNKTIPLSLVGYDFSSPHQTRQEILEKLISHTKVSEKMQADHHTPVNQKCSFQLTAEALIEFIQKDALPKSFLRYFADQLPLWLKVTVGEDSNLFATENTLANLAPNHR</sequence>
<accession>A0A9X0CFE2</accession>
<proteinExistence type="predicted"/>
<dbReference type="EMBL" id="MU827800">
    <property type="protein sequence ID" value="KAJ7327684.1"/>
    <property type="molecule type" value="Genomic_DNA"/>
</dbReference>
<protein>
    <submittedName>
        <fullName evidence="2">Uncharacterized protein</fullName>
    </submittedName>
</protein>
<keyword evidence="1" id="KW-0732">Signal</keyword>
<feature type="signal peptide" evidence="1">
    <location>
        <begin position="1"/>
        <end position="18"/>
    </location>
</feature>
<dbReference type="AlphaFoldDB" id="A0A9X0CFE2"/>
<evidence type="ECO:0000256" key="1">
    <source>
        <dbReference type="SAM" id="SignalP"/>
    </source>
</evidence>
<comment type="caution">
    <text evidence="2">The sequence shown here is derived from an EMBL/GenBank/DDBJ whole genome shotgun (WGS) entry which is preliminary data.</text>
</comment>
<reference evidence="2" key="1">
    <citation type="submission" date="2023-01" db="EMBL/GenBank/DDBJ databases">
        <title>Genome assembly of the deep-sea coral Lophelia pertusa.</title>
        <authorList>
            <person name="Herrera S."/>
            <person name="Cordes E."/>
        </authorList>
    </citation>
    <scope>NUCLEOTIDE SEQUENCE</scope>
    <source>
        <strain evidence="2">USNM1676648</strain>
        <tissue evidence="2">Polyp</tissue>
    </source>
</reference>
<dbReference type="Proteomes" id="UP001163046">
    <property type="component" value="Unassembled WGS sequence"/>
</dbReference>
<keyword evidence="3" id="KW-1185">Reference proteome</keyword>
<evidence type="ECO:0000313" key="2">
    <source>
        <dbReference type="EMBL" id="KAJ7327684.1"/>
    </source>
</evidence>
<name>A0A9X0CFE2_9CNID</name>
<organism evidence="2 3">
    <name type="scientific">Desmophyllum pertusum</name>
    <dbReference type="NCBI Taxonomy" id="174260"/>
    <lineage>
        <taxon>Eukaryota</taxon>
        <taxon>Metazoa</taxon>
        <taxon>Cnidaria</taxon>
        <taxon>Anthozoa</taxon>
        <taxon>Hexacorallia</taxon>
        <taxon>Scleractinia</taxon>
        <taxon>Caryophylliina</taxon>
        <taxon>Caryophylliidae</taxon>
        <taxon>Desmophyllum</taxon>
    </lineage>
</organism>
<feature type="chain" id="PRO_5040936153" evidence="1">
    <location>
        <begin position="19"/>
        <end position="194"/>
    </location>
</feature>
<dbReference type="OrthoDB" id="5959569at2759"/>
<evidence type="ECO:0000313" key="3">
    <source>
        <dbReference type="Proteomes" id="UP001163046"/>
    </source>
</evidence>